<dbReference type="Gene3D" id="3.40.50.720">
    <property type="entry name" value="NAD(P)-binding Rossmann-like Domain"/>
    <property type="match status" value="1"/>
</dbReference>
<accession>A0A6I8U2V5</accession>
<keyword evidence="2" id="KW-1185">Reference proteome</keyword>
<proteinExistence type="predicted"/>
<dbReference type="EnsemblMetazoa" id="AAEL024746-RC">
    <property type="protein sequence ID" value="AAEL024746-PC"/>
    <property type="gene ID" value="AAEL024746"/>
</dbReference>
<evidence type="ECO:0000313" key="2">
    <source>
        <dbReference type="Proteomes" id="UP000008820"/>
    </source>
</evidence>
<dbReference type="AlphaFoldDB" id="A0A6I8U2V5"/>
<protein>
    <submittedName>
        <fullName evidence="1">Uncharacterized protein</fullName>
    </submittedName>
</protein>
<dbReference type="InterPro" id="IPR036291">
    <property type="entry name" value="NAD(P)-bd_dom_sf"/>
</dbReference>
<dbReference type="EnsemblMetazoa" id="AAEL024746-RB">
    <property type="protein sequence ID" value="AAEL024746-PB"/>
    <property type="gene ID" value="AAEL024746"/>
</dbReference>
<dbReference type="Proteomes" id="UP000008820">
    <property type="component" value="Chromosome 1"/>
</dbReference>
<reference evidence="1 2" key="1">
    <citation type="submission" date="2017-06" db="EMBL/GenBank/DDBJ databases">
        <title>Aedes aegypti genome working group (AGWG) sequencing and assembly.</title>
        <authorList>
            <consortium name="Aedes aegypti Genome Working Group (AGWG)"/>
            <person name="Matthews B.J."/>
        </authorList>
    </citation>
    <scope>NUCLEOTIDE SEQUENCE [LARGE SCALE GENOMIC DNA]</scope>
    <source>
        <strain evidence="1 2">LVP_AGWG</strain>
    </source>
</reference>
<dbReference type="InParanoid" id="A0A6I8U2V5"/>
<dbReference type="OrthoDB" id="7759870at2759"/>
<dbReference type="SUPFAM" id="SSF51735">
    <property type="entry name" value="NAD(P)-binding Rossmann-fold domains"/>
    <property type="match status" value="1"/>
</dbReference>
<name>A0A6I8U2V5_AEDAE</name>
<reference evidence="1" key="2">
    <citation type="submission" date="2020-05" db="UniProtKB">
        <authorList>
            <consortium name="EnsemblMetazoa"/>
        </authorList>
    </citation>
    <scope>IDENTIFICATION</scope>
    <source>
        <strain evidence="1">LVP_AGWG</strain>
    </source>
</reference>
<evidence type="ECO:0000313" key="1">
    <source>
        <dbReference type="EnsemblMetazoa" id="AAEL024746-PB"/>
    </source>
</evidence>
<organism evidence="1 2">
    <name type="scientific">Aedes aegypti</name>
    <name type="common">Yellowfever mosquito</name>
    <name type="synonym">Culex aegypti</name>
    <dbReference type="NCBI Taxonomy" id="7159"/>
    <lineage>
        <taxon>Eukaryota</taxon>
        <taxon>Metazoa</taxon>
        <taxon>Ecdysozoa</taxon>
        <taxon>Arthropoda</taxon>
        <taxon>Hexapoda</taxon>
        <taxon>Insecta</taxon>
        <taxon>Pterygota</taxon>
        <taxon>Neoptera</taxon>
        <taxon>Endopterygota</taxon>
        <taxon>Diptera</taxon>
        <taxon>Nematocera</taxon>
        <taxon>Culicoidea</taxon>
        <taxon>Culicidae</taxon>
        <taxon>Culicinae</taxon>
        <taxon>Aedini</taxon>
        <taxon>Aedes</taxon>
        <taxon>Stegomyia</taxon>
    </lineage>
</organism>
<gene>
    <name evidence="1" type="primary">110676980</name>
</gene>
<sequence>MSNESILHKRNVLITNGCSPLSQLLCELLIEIHKCRVALVTPPSGKRSDSVRHQQFNCDLSSRKEVSELASKLKTQFGSIQLVIHQECDNGIGITDEQMEQFVSQTSSDILGYVNLLTCFVPDMLHQGSGRIVSIKNTPSRAHAAIDCLPDYDDLVESICRTQVASGLSRPENIRLTTVFTNHPQQQKHQTKLAPNLNLSSKEVAQRILMGIESDQTHVQVHTRRNLFEFCSSNIVQLATFGLDKLQLRKSQKIPMKVQ</sequence>
<dbReference type="EnsemblMetazoa" id="AAEL024746-RA">
    <property type="protein sequence ID" value="AAEL024746-PA"/>
    <property type="gene ID" value="AAEL024746"/>
</dbReference>